<dbReference type="AlphaFoldDB" id="A0A835HG99"/>
<proteinExistence type="predicted"/>
<reference evidence="1 2" key="1">
    <citation type="submission" date="2020-10" db="EMBL/GenBank/DDBJ databases">
        <title>The Coptis chinensis genome and diversification of protoberbering-type alkaloids.</title>
        <authorList>
            <person name="Wang B."/>
            <person name="Shu S."/>
            <person name="Song C."/>
            <person name="Liu Y."/>
        </authorList>
    </citation>
    <scope>NUCLEOTIDE SEQUENCE [LARGE SCALE GENOMIC DNA]</scope>
    <source>
        <strain evidence="1">HL-2020</strain>
        <tissue evidence="1">Leaf</tissue>
    </source>
</reference>
<organism evidence="1 2">
    <name type="scientific">Coptis chinensis</name>
    <dbReference type="NCBI Taxonomy" id="261450"/>
    <lineage>
        <taxon>Eukaryota</taxon>
        <taxon>Viridiplantae</taxon>
        <taxon>Streptophyta</taxon>
        <taxon>Embryophyta</taxon>
        <taxon>Tracheophyta</taxon>
        <taxon>Spermatophyta</taxon>
        <taxon>Magnoliopsida</taxon>
        <taxon>Ranunculales</taxon>
        <taxon>Ranunculaceae</taxon>
        <taxon>Coptidoideae</taxon>
        <taxon>Coptis</taxon>
    </lineage>
</organism>
<gene>
    <name evidence="1" type="ORF">IFM89_031497</name>
</gene>
<sequence length="180" mass="20002">MDGEATCIGSATLVLPNTPCAFLTIFSMKLGVNWSMPRIISGLVQFGSYGRHQCRYSKDIPSREENVQQSTQTTRSYAMAAQPKVGRDIDSATLPALGWHGEFPTIKLSKAEVQKGLDYYKFALVGRIDLRLLKFDRVRELVSQKWSTKGEALGFLTNRCCASTNGAQIFLSTNKLNLML</sequence>
<comment type="caution">
    <text evidence="1">The sequence shown here is derived from an EMBL/GenBank/DDBJ whole genome shotgun (WGS) entry which is preliminary data.</text>
</comment>
<protein>
    <submittedName>
        <fullName evidence="1">Uncharacterized protein</fullName>
    </submittedName>
</protein>
<evidence type="ECO:0000313" key="1">
    <source>
        <dbReference type="EMBL" id="KAF9598829.1"/>
    </source>
</evidence>
<evidence type="ECO:0000313" key="2">
    <source>
        <dbReference type="Proteomes" id="UP000631114"/>
    </source>
</evidence>
<dbReference type="Proteomes" id="UP000631114">
    <property type="component" value="Unassembled WGS sequence"/>
</dbReference>
<accession>A0A835HG99</accession>
<dbReference type="EMBL" id="JADFTS010000007">
    <property type="protein sequence ID" value="KAF9598829.1"/>
    <property type="molecule type" value="Genomic_DNA"/>
</dbReference>
<keyword evidence="2" id="KW-1185">Reference proteome</keyword>
<name>A0A835HG99_9MAGN</name>